<evidence type="ECO:0000256" key="3">
    <source>
        <dbReference type="SAM" id="MobiDB-lite"/>
    </source>
</evidence>
<dbReference type="Proteomes" id="UP000789390">
    <property type="component" value="Unassembled WGS sequence"/>
</dbReference>
<feature type="signal peptide" evidence="4">
    <location>
        <begin position="1"/>
        <end position="19"/>
    </location>
</feature>
<comment type="caution">
    <text evidence="5">The sequence shown here is derived from an EMBL/GenBank/DDBJ whole genome shotgun (WGS) entry which is preliminary data.</text>
</comment>
<name>A0A8J2RLA0_9CRUS</name>
<dbReference type="PANTHER" id="PTHR12236:SF95">
    <property type="entry name" value="CUTICULAR PROTEIN 76BD, ISOFORM C-RELATED"/>
    <property type="match status" value="1"/>
</dbReference>
<reference evidence="5" key="1">
    <citation type="submission" date="2021-11" db="EMBL/GenBank/DDBJ databases">
        <authorList>
            <person name="Schell T."/>
        </authorList>
    </citation>
    <scope>NUCLEOTIDE SEQUENCE</scope>
    <source>
        <strain evidence="5">M5</strain>
    </source>
</reference>
<protein>
    <submittedName>
        <fullName evidence="5">Uncharacterized protein</fullName>
    </submittedName>
</protein>
<sequence>MIRSCVLLAICIALREINGRPQTTLPFVNTPISPAIIPIRPQPVYLSTSGQMIYLADGLPMNFNVPKLPRPMPISMLLPILPGPPRVSFLPLALLPYFNNQLNSAIISNALYKPRASTPPTFNLSEPENKTTVSTESPTAPTQSIINLPSPNPTIGSIPIAEVEQVIQSSTANPSSSVPSTSPTSLINPMGTIQSNGDYNFDYSVNNLETGDVKSQGEQRLNGVVTGYYMMLEADETLRKVNYTADENGFRATVSKLPVPIN</sequence>
<gene>
    <name evidence="5" type="ORF">DGAL_LOCUS7497</name>
</gene>
<dbReference type="GO" id="GO:0031012">
    <property type="term" value="C:extracellular matrix"/>
    <property type="evidence" value="ECO:0007669"/>
    <property type="project" value="TreeGrafter"/>
</dbReference>
<dbReference type="PANTHER" id="PTHR12236">
    <property type="entry name" value="STRUCTURAL CONTITUENT OF CUTICLE"/>
    <property type="match status" value="1"/>
</dbReference>
<organism evidence="5 6">
    <name type="scientific">Daphnia galeata</name>
    <dbReference type="NCBI Taxonomy" id="27404"/>
    <lineage>
        <taxon>Eukaryota</taxon>
        <taxon>Metazoa</taxon>
        <taxon>Ecdysozoa</taxon>
        <taxon>Arthropoda</taxon>
        <taxon>Crustacea</taxon>
        <taxon>Branchiopoda</taxon>
        <taxon>Diplostraca</taxon>
        <taxon>Cladocera</taxon>
        <taxon>Anomopoda</taxon>
        <taxon>Daphniidae</taxon>
        <taxon>Daphnia</taxon>
    </lineage>
</organism>
<keyword evidence="6" id="KW-1185">Reference proteome</keyword>
<feature type="region of interest" description="Disordered" evidence="3">
    <location>
        <begin position="118"/>
        <end position="151"/>
    </location>
</feature>
<evidence type="ECO:0000256" key="1">
    <source>
        <dbReference type="ARBA" id="ARBA00022460"/>
    </source>
</evidence>
<dbReference type="EMBL" id="CAKKLH010000146">
    <property type="protein sequence ID" value="CAH0104588.1"/>
    <property type="molecule type" value="Genomic_DNA"/>
</dbReference>
<accession>A0A8J2RLA0</accession>
<dbReference type="GO" id="GO:0042302">
    <property type="term" value="F:structural constituent of cuticle"/>
    <property type="evidence" value="ECO:0007669"/>
    <property type="project" value="UniProtKB-UniRule"/>
</dbReference>
<dbReference type="GO" id="GO:0005615">
    <property type="term" value="C:extracellular space"/>
    <property type="evidence" value="ECO:0007669"/>
    <property type="project" value="TreeGrafter"/>
</dbReference>
<dbReference type="AlphaFoldDB" id="A0A8J2RLA0"/>
<evidence type="ECO:0000313" key="6">
    <source>
        <dbReference type="Proteomes" id="UP000789390"/>
    </source>
</evidence>
<dbReference type="InterPro" id="IPR051217">
    <property type="entry name" value="Insect_Cuticle_Struc_Prot"/>
</dbReference>
<dbReference type="OrthoDB" id="7427568at2759"/>
<evidence type="ECO:0000256" key="4">
    <source>
        <dbReference type="SAM" id="SignalP"/>
    </source>
</evidence>
<dbReference type="Pfam" id="PF00379">
    <property type="entry name" value="Chitin_bind_4"/>
    <property type="match status" value="1"/>
</dbReference>
<evidence type="ECO:0000256" key="2">
    <source>
        <dbReference type="PROSITE-ProRule" id="PRU00497"/>
    </source>
</evidence>
<dbReference type="InterPro" id="IPR000618">
    <property type="entry name" value="Insect_cuticle"/>
</dbReference>
<evidence type="ECO:0000313" key="5">
    <source>
        <dbReference type="EMBL" id="CAH0104588.1"/>
    </source>
</evidence>
<proteinExistence type="predicted"/>
<feature type="chain" id="PRO_5035202840" evidence="4">
    <location>
        <begin position="20"/>
        <end position="262"/>
    </location>
</feature>
<dbReference type="PROSITE" id="PS51155">
    <property type="entry name" value="CHIT_BIND_RR_2"/>
    <property type="match status" value="1"/>
</dbReference>
<keyword evidence="4" id="KW-0732">Signal</keyword>
<keyword evidence="1 2" id="KW-0193">Cuticle</keyword>